<sequence>MSSLVSVELHGCLLSLQRIENEHDMTGAQKDRIKAIKTEVWFLETFFEWKEKQNFKKKYKALQKHINPLMQSIVDDLLMLCGKDVLTGHFDPITSDVLKKIWLFKLEIRAYYSYPEIPSSVFPPTHEFVVKYIDNVVQNLKDLVIVRLGDLGDSFIQVKDQMEVMEKELTLLKNFVCFLGTMYSPELQSCWKAFLSHAKVVATNASIVYFLYLPDPNEETSSLALEITTNSFLKTIEPIEPCVHHIYTDVLRNLRLLGSPPMSSRKLVSLSTSFRIILNELPLINNIEEEMSIRFFTRLENVAIDAGLLVYSLYDSSKDKEDQNQGRFVLADTVQLVKTQVDRDIWVWLQSHLPKNDTLGSTNILLETLKELLCCNSDSIASVKNQLERVHEELGFIQILLNGAERQGNNDEL</sequence>
<feature type="domain" description="Late blight resistance protein R1A-like N-terminal" evidence="1">
    <location>
        <begin position="99"/>
        <end position="259"/>
    </location>
</feature>
<organism evidence="2 3">
    <name type="scientific">Anisodus acutangulus</name>
    <dbReference type="NCBI Taxonomy" id="402998"/>
    <lineage>
        <taxon>Eukaryota</taxon>
        <taxon>Viridiplantae</taxon>
        <taxon>Streptophyta</taxon>
        <taxon>Embryophyta</taxon>
        <taxon>Tracheophyta</taxon>
        <taxon>Spermatophyta</taxon>
        <taxon>Magnoliopsida</taxon>
        <taxon>eudicotyledons</taxon>
        <taxon>Gunneridae</taxon>
        <taxon>Pentapetalae</taxon>
        <taxon>asterids</taxon>
        <taxon>lamiids</taxon>
        <taxon>Solanales</taxon>
        <taxon>Solanaceae</taxon>
        <taxon>Solanoideae</taxon>
        <taxon>Hyoscyameae</taxon>
        <taxon>Anisodus</taxon>
    </lineage>
</organism>
<evidence type="ECO:0000313" key="3">
    <source>
        <dbReference type="Proteomes" id="UP001152561"/>
    </source>
</evidence>
<reference evidence="3" key="1">
    <citation type="journal article" date="2023" name="Proc. Natl. Acad. Sci. U.S.A.">
        <title>Genomic and structural basis for evolution of tropane alkaloid biosynthesis.</title>
        <authorList>
            <person name="Wanga Y.-J."/>
            <person name="Taina T."/>
            <person name="Yua J.-Y."/>
            <person name="Lia J."/>
            <person name="Xua B."/>
            <person name="Chenc J."/>
            <person name="D'Auriad J.C."/>
            <person name="Huanga J.-P."/>
            <person name="Huanga S.-X."/>
        </authorList>
    </citation>
    <scope>NUCLEOTIDE SEQUENCE [LARGE SCALE GENOMIC DNA]</scope>
    <source>
        <strain evidence="3">cv. KIB-2019</strain>
    </source>
</reference>
<dbReference type="EMBL" id="JAJAGQ010000008">
    <property type="protein sequence ID" value="KAJ8556310.1"/>
    <property type="molecule type" value="Genomic_DNA"/>
</dbReference>
<protein>
    <recommendedName>
        <fullName evidence="1">Late blight resistance protein R1A-like N-terminal domain-containing protein</fullName>
    </recommendedName>
</protein>
<keyword evidence="3" id="KW-1185">Reference proteome</keyword>
<accession>A0A9Q1RHB6</accession>
<dbReference type="AlphaFoldDB" id="A0A9Q1RHB6"/>
<evidence type="ECO:0000259" key="1">
    <source>
        <dbReference type="Pfam" id="PF12061"/>
    </source>
</evidence>
<dbReference type="Proteomes" id="UP001152561">
    <property type="component" value="Unassembled WGS sequence"/>
</dbReference>
<evidence type="ECO:0000313" key="2">
    <source>
        <dbReference type="EMBL" id="KAJ8556310.1"/>
    </source>
</evidence>
<dbReference type="OrthoDB" id="1790652at2759"/>
<comment type="caution">
    <text evidence="2">The sequence shown here is derived from an EMBL/GenBank/DDBJ whole genome shotgun (WGS) entry which is preliminary data.</text>
</comment>
<proteinExistence type="predicted"/>
<name>A0A9Q1RHB6_9SOLA</name>
<gene>
    <name evidence="2" type="ORF">K7X08_023068</name>
</gene>
<dbReference type="Pfam" id="PF12061">
    <property type="entry name" value="NB-LRR"/>
    <property type="match status" value="1"/>
</dbReference>
<dbReference type="InterPro" id="IPR021929">
    <property type="entry name" value="R1A-like_N"/>
</dbReference>